<reference evidence="1" key="1">
    <citation type="submission" date="2020-08" db="EMBL/GenBank/DDBJ databases">
        <title>Multicomponent nature underlies the extraordinary mechanical properties of spider dragline silk.</title>
        <authorList>
            <person name="Kono N."/>
            <person name="Nakamura H."/>
            <person name="Mori M."/>
            <person name="Yoshida Y."/>
            <person name="Ohtoshi R."/>
            <person name="Malay A.D."/>
            <person name="Moran D.A.P."/>
            <person name="Tomita M."/>
            <person name="Numata K."/>
            <person name="Arakawa K."/>
        </authorList>
    </citation>
    <scope>NUCLEOTIDE SEQUENCE</scope>
</reference>
<name>A0A8X7CQ60_9ARAC</name>
<dbReference type="Proteomes" id="UP000886998">
    <property type="component" value="Unassembled WGS sequence"/>
</dbReference>
<dbReference type="EMBL" id="BMAV01022142">
    <property type="protein sequence ID" value="GFY76788.1"/>
    <property type="molecule type" value="Genomic_DNA"/>
</dbReference>
<comment type="caution">
    <text evidence="1">The sequence shown here is derived from an EMBL/GenBank/DDBJ whole genome shotgun (WGS) entry which is preliminary data.</text>
</comment>
<evidence type="ECO:0000313" key="2">
    <source>
        <dbReference type="Proteomes" id="UP000886998"/>
    </source>
</evidence>
<sequence>MTLPRDVHVLVADVVLRHLGPKCDHRPPIPRVIIDQTWSGQCTSTIGIINHNMRFRAGSLMDERFLRLDIFERKYFRFLPKCRAGIEKRVLQRI</sequence>
<dbReference type="AlphaFoldDB" id="A0A8X7CQ60"/>
<evidence type="ECO:0000313" key="1">
    <source>
        <dbReference type="EMBL" id="GFY76788.1"/>
    </source>
</evidence>
<gene>
    <name evidence="1" type="ORF">TNIN_452711</name>
</gene>
<accession>A0A8X7CQ60</accession>
<organism evidence="1 2">
    <name type="scientific">Trichonephila inaurata madagascariensis</name>
    <dbReference type="NCBI Taxonomy" id="2747483"/>
    <lineage>
        <taxon>Eukaryota</taxon>
        <taxon>Metazoa</taxon>
        <taxon>Ecdysozoa</taxon>
        <taxon>Arthropoda</taxon>
        <taxon>Chelicerata</taxon>
        <taxon>Arachnida</taxon>
        <taxon>Araneae</taxon>
        <taxon>Araneomorphae</taxon>
        <taxon>Entelegynae</taxon>
        <taxon>Araneoidea</taxon>
        <taxon>Nephilidae</taxon>
        <taxon>Trichonephila</taxon>
        <taxon>Trichonephila inaurata</taxon>
    </lineage>
</organism>
<protein>
    <submittedName>
        <fullName evidence="1">Uncharacterized protein</fullName>
    </submittedName>
</protein>
<proteinExistence type="predicted"/>
<keyword evidence="2" id="KW-1185">Reference proteome</keyword>